<dbReference type="SUPFAM" id="SSF46785">
    <property type="entry name" value="Winged helix' DNA-binding domain"/>
    <property type="match status" value="1"/>
</dbReference>
<dbReference type="EMBL" id="BAAAZO010000012">
    <property type="protein sequence ID" value="GAA3634528.1"/>
    <property type="molecule type" value="Genomic_DNA"/>
</dbReference>
<name>A0ABP7AKH3_9ACTN</name>
<dbReference type="PANTHER" id="PTHR33164">
    <property type="entry name" value="TRANSCRIPTIONAL REGULATOR, MARR FAMILY"/>
    <property type="match status" value="1"/>
</dbReference>
<dbReference type="PROSITE" id="PS01117">
    <property type="entry name" value="HTH_MARR_1"/>
    <property type="match status" value="1"/>
</dbReference>
<dbReference type="Proteomes" id="UP001501074">
    <property type="component" value="Unassembled WGS sequence"/>
</dbReference>
<keyword evidence="2" id="KW-0238">DNA-binding</keyword>
<dbReference type="InterPro" id="IPR000835">
    <property type="entry name" value="HTH_MarR-typ"/>
</dbReference>
<keyword evidence="1" id="KW-0805">Transcription regulation</keyword>
<dbReference type="InterPro" id="IPR036388">
    <property type="entry name" value="WH-like_DNA-bd_sf"/>
</dbReference>
<evidence type="ECO:0000259" key="4">
    <source>
        <dbReference type="PROSITE" id="PS50995"/>
    </source>
</evidence>
<dbReference type="Pfam" id="PF12802">
    <property type="entry name" value="MarR_2"/>
    <property type="match status" value="1"/>
</dbReference>
<evidence type="ECO:0000256" key="1">
    <source>
        <dbReference type="ARBA" id="ARBA00023015"/>
    </source>
</evidence>
<comment type="caution">
    <text evidence="5">The sequence shown here is derived from an EMBL/GenBank/DDBJ whole genome shotgun (WGS) entry which is preliminary data.</text>
</comment>
<organism evidence="5 6">
    <name type="scientific">Kineosporia mesophila</name>
    <dbReference type="NCBI Taxonomy" id="566012"/>
    <lineage>
        <taxon>Bacteria</taxon>
        <taxon>Bacillati</taxon>
        <taxon>Actinomycetota</taxon>
        <taxon>Actinomycetes</taxon>
        <taxon>Kineosporiales</taxon>
        <taxon>Kineosporiaceae</taxon>
        <taxon>Kineosporia</taxon>
    </lineage>
</organism>
<evidence type="ECO:0000313" key="6">
    <source>
        <dbReference type="Proteomes" id="UP001501074"/>
    </source>
</evidence>
<dbReference type="PROSITE" id="PS50995">
    <property type="entry name" value="HTH_MARR_2"/>
    <property type="match status" value="1"/>
</dbReference>
<dbReference type="InterPro" id="IPR036390">
    <property type="entry name" value="WH_DNA-bd_sf"/>
</dbReference>
<accession>A0ABP7AKH3</accession>
<feature type="domain" description="HTH marR-type" evidence="4">
    <location>
        <begin position="1"/>
        <end position="139"/>
    </location>
</feature>
<keyword evidence="3" id="KW-0804">Transcription</keyword>
<evidence type="ECO:0000256" key="3">
    <source>
        <dbReference type="ARBA" id="ARBA00023163"/>
    </source>
</evidence>
<dbReference type="PANTHER" id="PTHR33164:SF57">
    <property type="entry name" value="MARR-FAMILY TRANSCRIPTIONAL REGULATOR"/>
    <property type="match status" value="1"/>
</dbReference>
<evidence type="ECO:0000313" key="5">
    <source>
        <dbReference type="EMBL" id="GAA3634528.1"/>
    </source>
</evidence>
<protein>
    <submittedName>
        <fullName evidence="5">MarR family transcriptional regulator</fullName>
    </submittedName>
</protein>
<dbReference type="InterPro" id="IPR039422">
    <property type="entry name" value="MarR/SlyA-like"/>
</dbReference>
<dbReference type="InterPro" id="IPR023187">
    <property type="entry name" value="Tscrpt_reg_MarR-type_CS"/>
</dbReference>
<dbReference type="RefSeq" id="WP_231489262.1">
    <property type="nucleotide sequence ID" value="NZ_BAAAZO010000012.1"/>
</dbReference>
<evidence type="ECO:0000256" key="2">
    <source>
        <dbReference type="ARBA" id="ARBA00023125"/>
    </source>
</evidence>
<keyword evidence="6" id="KW-1185">Reference proteome</keyword>
<dbReference type="SMART" id="SM00347">
    <property type="entry name" value="HTH_MARR"/>
    <property type="match status" value="1"/>
</dbReference>
<dbReference type="Gene3D" id="1.10.10.10">
    <property type="entry name" value="Winged helix-like DNA-binding domain superfamily/Winged helix DNA-binding domain"/>
    <property type="match status" value="1"/>
</dbReference>
<reference evidence="6" key="1">
    <citation type="journal article" date="2019" name="Int. J. Syst. Evol. Microbiol.">
        <title>The Global Catalogue of Microorganisms (GCM) 10K type strain sequencing project: providing services to taxonomists for standard genome sequencing and annotation.</title>
        <authorList>
            <consortium name="The Broad Institute Genomics Platform"/>
            <consortium name="The Broad Institute Genome Sequencing Center for Infectious Disease"/>
            <person name="Wu L."/>
            <person name="Ma J."/>
        </authorList>
    </citation>
    <scope>NUCLEOTIDE SEQUENCE [LARGE SCALE GENOMIC DNA]</scope>
    <source>
        <strain evidence="6">JCM 16902</strain>
    </source>
</reference>
<proteinExistence type="predicted"/>
<gene>
    <name evidence="5" type="ORF">GCM10022223_61080</name>
</gene>
<sequence length="170" mass="18416">MRSEEVTQPGDDVLSEAVVAVAVLSRSLERALSDLTLPQFRILALIESQPQRAALLADRSEVTRASLSSIVLVLERRGLVVRESVFGDKRGVLLALTDEGRTVLEESRQVLNDRMLAFLSRFPAAEQQAVLEGLTLIVGSTGKGYSARATHEAMRAQRDAGLPTVDAHPA</sequence>